<feature type="region of interest" description="Disordered" evidence="1">
    <location>
        <begin position="160"/>
        <end position="179"/>
    </location>
</feature>
<organism evidence="2 3">
    <name type="scientific">Dryococelus australis</name>
    <dbReference type="NCBI Taxonomy" id="614101"/>
    <lineage>
        <taxon>Eukaryota</taxon>
        <taxon>Metazoa</taxon>
        <taxon>Ecdysozoa</taxon>
        <taxon>Arthropoda</taxon>
        <taxon>Hexapoda</taxon>
        <taxon>Insecta</taxon>
        <taxon>Pterygota</taxon>
        <taxon>Neoptera</taxon>
        <taxon>Polyneoptera</taxon>
        <taxon>Phasmatodea</taxon>
        <taxon>Verophasmatodea</taxon>
        <taxon>Anareolatae</taxon>
        <taxon>Phasmatidae</taxon>
        <taxon>Eurycanthinae</taxon>
        <taxon>Dryococelus</taxon>
    </lineage>
</organism>
<comment type="caution">
    <text evidence="2">The sequence shown here is derived from an EMBL/GenBank/DDBJ whole genome shotgun (WGS) entry which is preliminary data.</text>
</comment>
<protein>
    <submittedName>
        <fullName evidence="2">Uncharacterized protein</fullName>
    </submittedName>
</protein>
<accession>A0ABQ9H1H0</accession>
<keyword evidence="3" id="KW-1185">Reference proteome</keyword>
<gene>
    <name evidence="2" type="ORF">PR048_022576</name>
</gene>
<feature type="compositionally biased region" description="Polar residues" evidence="1">
    <location>
        <begin position="167"/>
        <end position="177"/>
    </location>
</feature>
<evidence type="ECO:0000256" key="1">
    <source>
        <dbReference type="SAM" id="MobiDB-lite"/>
    </source>
</evidence>
<feature type="compositionally biased region" description="Low complexity" evidence="1">
    <location>
        <begin position="423"/>
        <end position="439"/>
    </location>
</feature>
<reference evidence="2 3" key="1">
    <citation type="submission" date="2023-02" db="EMBL/GenBank/DDBJ databases">
        <title>LHISI_Scaffold_Assembly.</title>
        <authorList>
            <person name="Stuart O.P."/>
            <person name="Cleave R."/>
            <person name="Magrath M.J.L."/>
            <person name="Mikheyev A.S."/>
        </authorList>
    </citation>
    <scope>NUCLEOTIDE SEQUENCE [LARGE SCALE GENOMIC DNA]</scope>
    <source>
        <strain evidence="2">Daus_M_001</strain>
        <tissue evidence="2">Leg muscle</tissue>
    </source>
</reference>
<evidence type="ECO:0000313" key="3">
    <source>
        <dbReference type="Proteomes" id="UP001159363"/>
    </source>
</evidence>
<feature type="region of interest" description="Disordered" evidence="1">
    <location>
        <begin position="384"/>
        <end position="439"/>
    </location>
</feature>
<feature type="compositionally biased region" description="Polar residues" evidence="1">
    <location>
        <begin position="123"/>
        <end position="147"/>
    </location>
</feature>
<feature type="region of interest" description="Disordered" evidence="1">
    <location>
        <begin position="121"/>
        <end position="152"/>
    </location>
</feature>
<dbReference type="EMBL" id="JARBHB010000008">
    <property type="protein sequence ID" value="KAJ8878109.1"/>
    <property type="molecule type" value="Genomic_DNA"/>
</dbReference>
<dbReference type="Proteomes" id="UP001159363">
    <property type="component" value="Chromosome 7"/>
</dbReference>
<evidence type="ECO:0000313" key="2">
    <source>
        <dbReference type="EMBL" id="KAJ8878109.1"/>
    </source>
</evidence>
<feature type="compositionally biased region" description="Basic and acidic residues" evidence="1">
    <location>
        <begin position="198"/>
        <end position="215"/>
    </location>
</feature>
<proteinExistence type="predicted"/>
<name>A0ABQ9H1H0_9NEOP</name>
<feature type="compositionally biased region" description="Low complexity" evidence="1">
    <location>
        <begin position="390"/>
        <end position="400"/>
    </location>
</feature>
<feature type="region of interest" description="Disordered" evidence="1">
    <location>
        <begin position="187"/>
        <end position="226"/>
    </location>
</feature>
<sequence>MVEESGRNDKKICEKVKRAEGFMRHMRRQNVLCNTLVWTAEGSGRVFKEERWRLDQSENGDVVGKQKNMEKVVLEMNLISSCNLFMMILKNCLSLTEPCSSEPLRWGGNLRLQSAVLARQRGAGSSSVSARTSTRPRGLPTASSSTGRWRMRGCRRAVSERRDWSRTDSVTGQSSGRCRSMAMEAWEPPTPALAPSSRDSRLPERVLRPERRPRGGDLQPQPLHPGLSMDSAWRCSSRGLRKAHDGLSDVLTGRTGLRIQVSFLTSKIPFDNIGEKLVEVTRFHGSCDVITAMLCRKLAGFLGEFPFPPRFHSGAAQLWVPARTSACGRGRWLRRWRAVAEVGRRGALAQGGRYDVVRGRPQAPVRARRLGGWLSVLQRSRELHEGGGERAAANGVAAAGRRSDLGGGSGGGVLVEPQPRGVPPRLAARRAPGAAPADR</sequence>